<feature type="domain" description="Mab-21-like nucleotidyltransferase" evidence="2">
    <location>
        <begin position="245"/>
        <end position="322"/>
    </location>
</feature>
<dbReference type="Gene3D" id="1.10.1410.40">
    <property type="match status" value="1"/>
</dbReference>
<accession>A0A9D4L3T0</accession>
<reference evidence="4" key="2">
    <citation type="submission" date="2020-11" db="EMBL/GenBank/DDBJ databases">
        <authorList>
            <person name="McCartney M.A."/>
            <person name="Auch B."/>
            <person name="Kono T."/>
            <person name="Mallez S."/>
            <person name="Becker A."/>
            <person name="Gohl D.M."/>
            <person name="Silverstein K.A.T."/>
            <person name="Koren S."/>
            <person name="Bechman K.B."/>
            <person name="Herman A."/>
            <person name="Abrahante J.E."/>
            <person name="Garbe J."/>
        </authorList>
    </citation>
    <scope>NUCLEOTIDE SEQUENCE</scope>
    <source>
        <strain evidence="4">Duluth1</strain>
        <tissue evidence="4">Whole animal</tissue>
    </source>
</reference>
<name>A0A9D4L3T0_DREPO</name>
<protein>
    <recommendedName>
        <fullName evidence="6">Mab-21-like HhH/H2TH-like domain-containing protein</fullName>
    </recommendedName>
</protein>
<evidence type="ECO:0000313" key="5">
    <source>
        <dbReference type="Proteomes" id="UP000828390"/>
    </source>
</evidence>
<dbReference type="AlphaFoldDB" id="A0A9D4L3T0"/>
<evidence type="ECO:0000259" key="3">
    <source>
        <dbReference type="Pfam" id="PF20266"/>
    </source>
</evidence>
<dbReference type="Pfam" id="PF03281">
    <property type="entry name" value="Mab-21"/>
    <property type="match status" value="1"/>
</dbReference>
<dbReference type="PANTHER" id="PTHR10656">
    <property type="entry name" value="CELL FATE DETERMINING PROTEIN MAB21-RELATED"/>
    <property type="match status" value="1"/>
</dbReference>
<dbReference type="EMBL" id="JAIWYP010000003">
    <property type="protein sequence ID" value="KAH3850759.1"/>
    <property type="molecule type" value="Genomic_DNA"/>
</dbReference>
<dbReference type="PANTHER" id="PTHR10656:SF69">
    <property type="entry name" value="MAB-21-LIKE HHH_H2TH-LIKE DOMAIN-CONTAINING PROTEIN"/>
    <property type="match status" value="1"/>
</dbReference>
<dbReference type="InterPro" id="IPR046906">
    <property type="entry name" value="Mab-21_HhH/H2TH-like"/>
</dbReference>
<evidence type="ECO:0008006" key="6">
    <source>
        <dbReference type="Google" id="ProtNLM"/>
    </source>
</evidence>
<reference evidence="4" key="1">
    <citation type="journal article" date="2019" name="bioRxiv">
        <title>The Genome of the Zebra Mussel, Dreissena polymorpha: A Resource for Invasive Species Research.</title>
        <authorList>
            <person name="McCartney M.A."/>
            <person name="Auch B."/>
            <person name="Kono T."/>
            <person name="Mallez S."/>
            <person name="Zhang Y."/>
            <person name="Obille A."/>
            <person name="Becker A."/>
            <person name="Abrahante J.E."/>
            <person name="Garbe J."/>
            <person name="Badalamenti J.P."/>
            <person name="Herman A."/>
            <person name="Mangelson H."/>
            <person name="Liachko I."/>
            <person name="Sullivan S."/>
            <person name="Sone E.D."/>
            <person name="Koren S."/>
            <person name="Silverstein K.A.T."/>
            <person name="Beckman K.B."/>
            <person name="Gohl D.M."/>
        </authorList>
    </citation>
    <scope>NUCLEOTIDE SEQUENCE</scope>
    <source>
        <strain evidence="4">Duluth1</strain>
        <tissue evidence="4">Whole animal</tissue>
    </source>
</reference>
<evidence type="ECO:0000256" key="1">
    <source>
        <dbReference type="ARBA" id="ARBA00008307"/>
    </source>
</evidence>
<dbReference type="Proteomes" id="UP000828390">
    <property type="component" value="Unassembled WGS sequence"/>
</dbReference>
<evidence type="ECO:0000313" key="4">
    <source>
        <dbReference type="EMBL" id="KAH3850759.1"/>
    </source>
</evidence>
<dbReference type="OrthoDB" id="6059016at2759"/>
<comment type="caution">
    <text evidence="4">The sequence shown here is derived from an EMBL/GenBank/DDBJ whole genome shotgun (WGS) entry which is preliminary data.</text>
</comment>
<sequence>MASGLGRTMSQTKAMSNGITEIIIYQRSWFTKGNHDRGNLILKCVSFDQDCFHDIRKVCADVRQTEWKFEYVPELSDLPSDKYMSVNEGKWLTDSNKRELLKEIGSMNGVDHEVLQKLSVHDVVLLGSTQDGLYLEKGFQVFDKGVTSLNASDVDILYIYGGINVIKESIGNENGLWLTPRETDFPGYFKMQIMAKSFEKHEPFYLKNTHVKMKLLFELGTCQHYVVASSLIDVFNSASIVGCMEDEHGIINIDNVAALRMYEWPDIAHEFTNRDRQHAWPAQALIEHVTSRGCGFVAKGHNESEDFEYQWRISFAESEKILSRSLNPAQIRAYLFLKTLFKTHLEDEDDPEGLSSYMMKTILFWTIESVDGRIWTDENMLNCVEILLDRLAMSLDRGVISSFFAPTLNLIGNLDREKKSILANKVRSLTRDLFSSIVTCVENPSFNGMCNTGTPLQQMYKLQDPTEFGALLSMIHFTSYLYLRLQVLMYQQKISVSALNSVLEQACRSVCSVIAPRAVWYLLESIKLQPNTSLFSIRKDSDESYTLDVSGMRRHVVDFWRSANYSGLFTSVIKDQEIITGDAIDSIPEFDEFMEWVNTTCLWSGAHPVNRLTEKYPPNLD</sequence>
<organism evidence="4 5">
    <name type="scientific">Dreissena polymorpha</name>
    <name type="common">Zebra mussel</name>
    <name type="synonym">Mytilus polymorpha</name>
    <dbReference type="NCBI Taxonomy" id="45954"/>
    <lineage>
        <taxon>Eukaryota</taxon>
        <taxon>Metazoa</taxon>
        <taxon>Spiralia</taxon>
        <taxon>Lophotrochozoa</taxon>
        <taxon>Mollusca</taxon>
        <taxon>Bivalvia</taxon>
        <taxon>Autobranchia</taxon>
        <taxon>Heteroconchia</taxon>
        <taxon>Euheterodonta</taxon>
        <taxon>Imparidentia</taxon>
        <taxon>Neoheterodontei</taxon>
        <taxon>Myida</taxon>
        <taxon>Dreissenoidea</taxon>
        <taxon>Dreissenidae</taxon>
        <taxon>Dreissena</taxon>
    </lineage>
</organism>
<keyword evidence="5" id="KW-1185">Reference proteome</keyword>
<feature type="domain" description="Mab-21-like HhH/H2TH-like" evidence="3">
    <location>
        <begin position="336"/>
        <end position="427"/>
    </location>
</feature>
<gene>
    <name evidence="4" type="ORF">DPMN_093232</name>
</gene>
<evidence type="ECO:0000259" key="2">
    <source>
        <dbReference type="Pfam" id="PF03281"/>
    </source>
</evidence>
<comment type="similarity">
    <text evidence="1">Belongs to the mab-21 family.</text>
</comment>
<dbReference type="Pfam" id="PF20266">
    <property type="entry name" value="Mab-21_C"/>
    <property type="match status" value="1"/>
</dbReference>
<dbReference type="InterPro" id="IPR046903">
    <property type="entry name" value="Mab-21-like_nuc_Trfase"/>
</dbReference>
<dbReference type="SMART" id="SM01265">
    <property type="entry name" value="Mab-21"/>
    <property type="match status" value="1"/>
</dbReference>
<proteinExistence type="inferred from homology"/>
<dbReference type="InterPro" id="IPR024810">
    <property type="entry name" value="MAB21L/cGLR"/>
</dbReference>